<dbReference type="InterPro" id="IPR050324">
    <property type="entry name" value="CDP-alcohol_PTase-I"/>
</dbReference>
<keyword evidence="10" id="KW-1208">Phospholipid metabolism</keyword>
<evidence type="ECO:0000256" key="10">
    <source>
        <dbReference type="ARBA" id="ARBA00023264"/>
    </source>
</evidence>
<keyword evidence="4 11" id="KW-0808">Transferase</keyword>
<dbReference type="Pfam" id="PF01066">
    <property type="entry name" value="CDP-OH_P_transf"/>
    <property type="match status" value="1"/>
</dbReference>
<reference evidence="13" key="1">
    <citation type="journal article" date="2020" name="mSystems">
        <title>Genome- and Community-Level Interaction Insights into Carbon Utilization and Element Cycling Functions of Hydrothermarchaeota in Hydrothermal Sediment.</title>
        <authorList>
            <person name="Zhou Z."/>
            <person name="Liu Y."/>
            <person name="Xu W."/>
            <person name="Pan J."/>
            <person name="Luo Z.H."/>
            <person name="Li M."/>
        </authorList>
    </citation>
    <scope>NUCLEOTIDE SEQUENCE [LARGE SCALE GENOMIC DNA]</scope>
    <source>
        <strain evidence="13">SpSt-1233</strain>
    </source>
</reference>
<keyword evidence="8 12" id="KW-0472">Membrane</keyword>
<dbReference type="GO" id="GO:0016020">
    <property type="term" value="C:membrane"/>
    <property type="evidence" value="ECO:0007669"/>
    <property type="project" value="UniProtKB-SubCell"/>
</dbReference>
<evidence type="ECO:0000256" key="2">
    <source>
        <dbReference type="ARBA" id="ARBA00010441"/>
    </source>
</evidence>
<evidence type="ECO:0000256" key="3">
    <source>
        <dbReference type="ARBA" id="ARBA00022516"/>
    </source>
</evidence>
<dbReference type="PROSITE" id="PS00379">
    <property type="entry name" value="CDP_ALCOHOL_P_TRANSF"/>
    <property type="match status" value="1"/>
</dbReference>
<comment type="subcellular location">
    <subcellularLocation>
        <location evidence="1">Membrane</location>
        <topology evidence="1">Multi-pass membrane protein</topology>
    </subcellularLocation>
</comment>
<evidence type="ECO:0000256" key="5">
    <source>
        <dbReference type="ARBA" id="ARBA00022692"/>
    </source>
</evidence>
<organism evidence="13">
    <name type="scientific">Eiseniibacteriota bacterium</name>
    <dbReference type="NCBI Taxonomy" id="2212470"/>
    <lineage>
        <taxon>Bacteria</taxon>
        <taxon>Candidatus Eiseniibacteriota</taxon>
    </lineage>
</organism>
<evidence type="ECO:0000256" key="8">
    <source>
        <dbReference type="ARBA" id="ARBA00023136"/>
    </source>
</evidence>
<protein>
    <submittedName>
        <fullName evidence="13">CDP-alcohol phosphatidyltransferase family protein</fullName>
    </submittedName>
</protein>
<evidence type="ECO:0000256" key="9">
    <source>
        <dbReference type="ARBA" id="ARBA00023209"/>
    </source>
</evidence>
<evidence type="ECO:0000313" key="13">
    <source>
        <dbReference type="EMBL" id="HER43505.1"/>
    </source>
</evidence>
<proteinExistence type="inferred from homology"/>
<keyword evidence="7" id="KW-0443">Lipid metabolism</keyword>
<evidence type="ECO:0000256" key="12">
    <source>
        <dbReference type="SAM" id="Phobius"/>
    </source>
</evidence>
<evidence type="ECO:0000256" key="1">
    <source>
        <dbReference type="ARBA" id="ARBA00004141"/>
    </source>
</evidence>
<gene>
    <name evidence="13" type="ORF">ENO08_03500</name>
</gene>
<dbReference type="PANTHER" id="PTHR14269">
    <property type="entry name" value="CDP-DIACYLGLYCEROL--GLYCEROL-3-PHOSPHATE 3-PHOSPHATIDYLTRANSFERASE-RELATED"/>
    <property type="match status" value="1"/>
</dbReference>
<sequence length="225" mass="25689">MPAVSCARRPRGGNGVVFLPKRSDVTVPNALTMFRIVLAAIAALLFAFGRDTAAAAWMCIVASILDYFDGWYARRFRQKTRLGMHLDPFADKVLIAVVFVTAAAAVRYDWFSFLVALILLREIAVTWYRTARRKRYGQLTPASRMGKVKTFIQCAVGDGMLFYMFIHPQRVPERNLFLFVIMIVTVAVTLDSGMRYLLPRCRDGKRRSLLERLGRWIFAIRAREV</sequence>
<feature type="transmembrane region" description="Helical" evidence="12">
    <location>
        <begin position="178"/>
        <end position="198"/>
    </location>
</feature>
<dbReference type="Proteomes" id="UP000886069">
    <property type="component" value="Unassembled WGS sequence"/>
</dbReference>
<keyword evidence="9" id="KW-0594">Phospholipid biosynthesis</keyword>
<evidence type="ECO:0000256" key="4">
    <source>
        <dbReference type="ARBA" id="ARBA00022679"/>
    </source>
</evidence>
<dbReference type="GO" id="GO:0046474">
    <property type="term" value="P:glycerophospholipid biosynthetic process"/>
    <property type="evidence" value="ECO:0007669"/>
    <property type="project" value="TreeGrafter"/>
</dbReference>
<evidence type="ECO:0000256" key="7">
    <source>
        <dbReference type="ARBA" id="ARBA00023098"/>
    </source>
</evidence>
<dbReference type="InterPro" id="IPR000462">
    <property type="entry name" value="CDP-OH_P_trans"/>
</dbReference>
<name>A0A7V2F350_UNCEI</name>
<accession>A0A7V2F350</accession>
<keyword evidence="6 12" id="KW-1133">Transmembrane helix</keyword>
<evidence type="ECO:0000256" key="6">
    <source>
        <dbReference type="ARBA" id="ARBA00022989"/>
    </source>
</evidence>
<evidence type="ECO:0000256" key="11">
    <source>
        <dbReference type="RuleBase" id="RU003750"/>
    </source>
</evidence>
<feature type="transmembrane region" description="Helical" evidence="12">
    <location>
        <begin position="30"/>
        <end position="48"/>
    </location>
</feature>
<dbReference type="InterPro" id="IPR043130">
    <property type="entry name" value="CDP-OH_PTrfase_TM_dom"/>
</dbReference>
<keyword evidence="5 12" id="KW-0812">Transmembrane</keyword>
<comment type="similarity">
    <text evidence="2 11">Belongs to the CDP-alcohol phosphatidyltransferase class-I family.</text>
</comment>
<dbReference type="GO" id="GO:0016780">
    <property type="term" value="F:phosphotransferase activity, for other substituted phosphate groups"/>
    <property type="evidence" value="ECO:0007669"/>
    <property type="project" value="InterPro"/>
</dbReference>
<dbReference type="EMBL" id="DSEC01000247">
    <property type="protein sequence ID" value="HER43505.1"/>
    <property type="molecule type" value="Genomic_DNA"/>
</dbReference>
<dbReference type="PANTHER" id="PTHR14269:SF62">
    <property type="entry name" value="CDP-DIACYLGLYCEROL--GLYCEROL-3-PHOSPHATE 3-PHOSPHATIDYLTRANSFERASE 1, CHLOROPLASTIC"/>
    <property type="match status" value="1"/>
</dbReference>
<keyword evidence="3" id="KW-0444">Lipid biosynthesis</keyword>
<dbReference type="Gene3D" id="1.20.120.1760">
    <property type="match status" value="1"/>
</dbReference>
<dbReference type="InterPro" id="IPR048254">
    <property type="entry name" value="CDP_ALCOHOL_P_TRANSF_CS"/>
</dbReference>
<dbReference type="AlphaFoldDB" id="A0A7V2F350"/>
<feature type="transmembrane region" description="Helical" evidence="12">
    <location>
        <begin position="85"/>
        <end position="104"/>
    </location>
</feature>
<feature type="transmembrane region" description="Helical" evidence="12">
    <location>
        <begin position="110"/>
        <end position="128"/>
    </location>
</feature>
<feature type="transmembrane region" description="Helical" evidence="12">
    <location>
        <begin position="148"/>
        <end position="166"/>
    </location>
</feature>
<comment type="caution">
    <text evidence="13">The sequence shown here is derived from an EMBL/GenBank/DDBJ whole genome shotgun (WGS) entry which is preliminary data.</text>
</comment>
<feature type="transmembrane region" description="Helical" evidence="12">
    <location>
        <begin position="54"/>
        <end position="73"/>
    </location>
</feature>